<name>A0ABV7LIY7_9GAMM</name>
<sequence>MTDEQILAGLRRRTYDRIARKAARRIEELLSAQGKKATTH</sequence>
<keyword evidence="2" id="KW-1185">Reference proteome</keyword>
<comment type="caution">
    <text evidence="1">The sequence shown here is derived from an EMBL/GenBank/DDBJ whole genome shotgun (WGS) entry which is preliminary data.</text>
</comment>
<reference evidence="2" key="1">
    <citation type="journal article" date="2019" name="Int. J. Syst. Evol. Microbiol.">
        <title>The Global Catalogue of Microorganisms (GCM) 10K type strain sequencing project: providing services to taxonomists for standard genome sequencing and annotation.</title>
        <authorList>
            <consortium name="The Broad Institute Genomics Platform"/>
            <consortium name="The Broad Institute Genome Sequencing Center for Infectious Disease"/>
            <person name="Wu L."/>
            <person name="Ma J."/>
        </authorList>
    </citation>
    <scope>NUCLEOTIDE SEQUENCE [LARGE SCALE GENOMIC DNA]</scope>
    <source>
        <strain evidence="2">CECT 7698</strain>
    </source>
</reference>
<dbReference type="EMBL" id="JBHRUG010000001">
    <property type="protein sequence ID" value="MFC3282111.1"/>
    <property type="molecule type" value="Genomic_DNA"/>
</dbReference>
<dbReference type="RefSeq" id="WP_386770541.1">
    <property type="nucleotide sequence ID" value="NZ_JBHRUG010000001.1"/>
</dbReference>
<protein>
    <submittedName>
        <fullName evidence="1">Uncharacterized protein</fullName>
    </submittedName>
</protein>
<accession>A0ABV7LIY7</accession>
<evidence type="ECO:0000313" key="2">
    <source>
        <dbReference type="Proteomes" id="UP001595579"/>
    </source>
</evidence>
<evidence type="ECO:0000313" key="1">
    <source>
        <dbReference type="EMBL" id="MFC3282111.1"/>
    </source>
</evidence>
<dbReference type="Proteomes" id="UP001595579">
    <property type="component" value="Unassembled WGS sequence"/>
</dbReference>
<organism evidence="1 2">
    <name type="scientific">Litchfieldella rifensis</name>
    <dbReference type="NCBI Taxonomy" id="762643"/>
    <lineage>
        <taxon>Bacteria</taxon>
        <taxon>Pseudomonadati</taxon>
        <taxon>Pseudomonadota</taxon>
        <taxon>Gammaproteobacteria</taxon>
        <taxon>Oceanospirillales</taxon>
        <taxon>Halomonadaceae</taxon>
        <taxon>Litchfieldella</taxon>
    </lineage>
</organism>
<proteinExistence type="predicted"/>
<gene>
    <name evidence="1" type="ORF">ACFOEV_00635</name>
</gene>